<evidence type="ECO:0000259" key="12">
    <source>
        <dbReference type="PROSITE" id="PS50002"/>
    </source>
</evidence>
<keyword evidence="3" id="KW-0597">Phosphoprotein</keyword>
<dbReference type="SUPFAM" id="SSF50044">
    <property type="entry name" value="SH3-domain"/>
    <property type="match status" value="1"/>
</dbReference>
<dbReference type="PRINTS" id="PR00452">
    <property type="entry name" value="SH3DOMAIN"/>
</dbReference>
<evidence type="ECO:0000256" key="1">
    <source>
        <dbReference type="ARBA" id="ARBA00008314"/>
    </source>
</evidence>
<dbReference type="eggNOG" id="KOG0162">
    <property type="taxonomic scope" value="Eukaryota"/>
</dbReference>
<keyword evidence="8 10" id="KW-0009">Actin-binding</keyword>
<dbReference type="AlphaFoldDB" id="A9URB1"/>
<evidence type="ECO:0000256" key="11">
    <source>
        <dbReference type="SAM" id="MobiDB-lite"/>
    </source>
</evidence>
<evidence type="ECO:0000256" key="4">
    <source>
        <dbReference type="ARBA" id="ARBA00022741"/>
    </source>
</evidence>
<dbReference type="PANTHER" id="PTHR13140:SF729">
    <property type="entry name" value="UNCONVENTIONAL MYOSIN-IE"/>
    <property type="match status" value="1"/>
</dbReference>
<dbReference type="GO" id="GO:0007015">
    <property type="term" value="P:actin filament organization"/>
    <property type="evidence" value="ECO:0000318"/>
    <property type="project" value="GO_Central"/>
</dbReference>
<dbReference type="Gene3D" id="2.30.30.40">
    <property type="entry name" value="SH3 Domains"/>
    <property type="match status" value="1"/>
</dbReference>
<dbReference type="FunFam" id="1.20.58.530:FF:000007">
    <property type="entry name" value="Myosin IE"/>
    <property type="match status" value="1"/>
</dbReference>
<keyword evidence="4 10" id="KW-0547">Nucleotide-binding</keyword>
<dbReference type="PROSITE" id="PS51456">
    <property type="entry name" value="MYOSIN_MOTOR"/>
    <property type="match status" value="1"/>
</dbReference>
<dbReference type="Gene3D" id="3.40.850.10">
    <property type="entry name" value="Kinesin motor domain"/>
    <property type="match status" value="1"/>
</dbReference>
<accession>A9URB1</accession>
<evidence type="ECO:0000256" key="9">
    <source>
        <dbReference type="PROSITE-ProRule" id="PRU00192"/>
    </source>
</evidence>
<dbReference type="FunFam" id="2.30.30.40:FF:000072">
    <property type="entry name" value="Unconventional Myosin IB"/>
    <property type="match status" value="1"/>
</dbReference>
<feature type="region of interest" description="Disordered" evidence="11">
    <location>
        <begin position="894"/>
        <end position="965"/>
    </location>
</feature>
<organism evidence="15 16">
    <name type="scientific">Monosiga brevicollis</name>
    <name type="common">Choanoflagellate</name>
    <dbReference type="NCBI Taxonomy" id="81824"/>
    <lineage>
        <taxon>Eukaryota</taxon>
        <taxon>Choanoflagellata</taxon>
        <taxon>Craspedida</taxon>
        <taxon>Salpingoecidae</taxon>
        <taxon>Monosiga</taxon>
    </lineage>
</organism>
<keyword evidence="7 10" id="KW-0505">Motor protein</keyword>
<keyword evidence="6 10" id="KW-0518">Myosin</keyword>
<dbReference type="GO" id="GO:0016459">
    <property type="term" value="C:myosin complex"/>
    <property type="evidence" value="ECO:0007669"/>
    <property type="project" value="UniProtKB-KW"/>
</dbReference>
<dbReference type="PANTHER" id="PTHR13140">
    <property type="entry name" value="MYOSIN"/>
    <property type="match status" value="1"/>
</dbReference>
<reference evidence="15 16" key="1">
    <citation type="journal article" date="2008" name="Nature">
        <title>The genome of the choanoflagellate Monosiga brevicollis and the origin of metazoans.</title>
        <authorList>
            <consortium name="JGI Sequencing"/>
            <person name="King N."/>
            <person name="Westbrook M.J."/>
            <person name="Young S.L."/>
            <person name="Kuo A."/>
            <person name="Abedin M."/>
            <person name="Chapman J."/>
            <person name="Fairclough S."/>
            <person name="Hellsten U."/>
            <person name="Isogai Y."/>
            <person name="Letunic I."/>
            <person name="Marr M."/>
            <person name="Pincus D."/>
            <person name="Putnam N."/>
            <person name="Rokas A."/>
            <person name="Wright K.J."/>
            <person name="Zuzow R."/>
            <person name="Dirks W."/>
            <person name="Good M."/>
            <person name="Goodstein D."/>
            <person name="Lemons D."/>
            <person name="Li W."/>
            <person name="Lyons J.B."/>
            <person name="Morris A."/>
            <person name="Nichols S."/>
            <person name="Richter D.J."/>
            <person name="Salamov A."/>
            <person name="Bork P."/>
            <person name="Lim W.A."/>
            <person name="Manning G."/>
            <person name="Miller W.T."/>
            <person name="McGinnis W."/>
            <person name="Shapiro H."/>
            <person name="Tjian R."/>
            <person name="Grigoriev I.V."/>
            <person name="Rokhsar D."/>
        </authorList>
    </citation>
    <scope>NUCLEOTIDE SEQUENCE [LARGE SCALE GENOMIC DNA]</scope>
    <source>
        <strain evidence="16">MX1 / ATCC 50154</strain>
    </source>
</reference>
<dbReference type="GO" id="GO:0005886">
    <property type="term" value="C:plasma membrane"/>
    <property type="evidence" value="ECO:0000318"/>
    <property type="project" value="GO_Central"/>
</dbReference>
<evidence type="ECO:0000313" key="16">
    <source>
        <dbReference type="Proteomes" id="UP000001357"/>
    </source>
</evidence>
<sequence length="1025" mass="116660">MVLISKISDDAIAENLRKRLMDDLIYSWIGPVLISVNPFKQMPYFTDKEVDMYQGAALYENPPHIYALTDDCFRNMLIDSENQCVIISGESGAGKTVCAKFIMNYITRVSGGGSEIQRVKNVILESNPLLEAFGNAKTIRNNNSSRFGKYMELQFSRAGQPDGGRISNFLLEKSRVVLQGPNERNFHIFYQLCSGATAEQREHLGISEPSYYSYLNQSGCDTVDGIDDTKEFTDTCNAMRVMGLTDAQQWEVLKAVATVLHLGNIAFVENGNYAQVQDASFLEFPAYLLGVEPAVLNEKLTTRIMESRWGGKTETTTVTLTVEQANYTRDSLAKAVYSRLFDFLVATINKAMEKQQEELNIGVLDIYGFEIFDQNGFEQFCINFVNEKLQQIFINLTLKAEQEEYVSEGITWKPIEFFNNKTVCDLVEGKTPPGIMYILDDVCATLHAQTDGADSKLLEKLITGVGSHQHFQSFTGGFKIIHYAGEVSYNVGGFCERNRDFILPDLLHLVQGSNNPFLVGLFPDDPNPLDKHGRKRKQATAGGKIRKQANDLVDRLMKCQPHYIRCIKPNETKKPHDWDKQRCLHQVRYLGLKENIRVRRAGFAYRREFEKFLERYAILTPETFPRWNGDPRQGVQHLMDFVSMEADQWQMGRSKVFVKNPESLFLLEELRERKFDGFARKIQTCYRRWKAQQFYEELKKKASDILLNKKQRRMGTINRNFVGDYIGYQDNPSLRALVEKKERVEFAYTVVKYDRRFRPQKRDLLLTSKHIYLIGREKQKKGPNKGEYLEVVKRKLPLDQISRVSLSTRQDDFVVLHVDAEYDTPVEMVFKTEFLTLLDKKYRDVTNRTLSVQFADRIEFKVKKEGLGGGTSRHLECERGSTFEVKASGKSLKVFSPEGLPKDSTPGSHNFSGANVKAYSSPTRAAPAQRAAPSQRATSAAPKATRAAPPPVRRKPPPAPKPSLPQARVLYDYEAQDADELHIRYGDIVSIVKKDPSGWWQAKLKGREGLIPANYVEEIGASTTA</sequence>
<evidence type="ECO:0000256" key="2">
    <source>
        <dbReference type="ARBA" id="ARBA00022443"/>
    </source>
</evidence>
<dbReference type="SMART" id="SM00242">
    <property type="entry name" value="MYSc"/>
    <property type="match status" value="1"/>
</dbReference>
<dbReference type="InterPro" id="IPR027417">
    <property type="entry name" value="P-loop_NTPase"/>
</dbReference>
<dbReference type="GO" id="GO:0005524">
    <property type="term" value="F:ATP binding"/>
    <property type="evidence" value="ECO:0007669"/>
    <property type="project" value="UniProtKB-UniRule"/>
</dbReference>
<feature type="compositionally biased region" description="Low complexity" evidence="11">
    <location>
        <begin position="920"/>
        <end position="947"/>
    </location>
</feature>
<evidence type="ECO:0000256" key="5">
    <source>
        <dbReference type="ARBA" id="ARBA00022840"/>
    </source>
</evidence>
<feature type="domain" description="SH3" evidence="12">
    <location>
        <begin position="962"/>
        <end position="1021"/>
    </location>
</feature>
<dbReference type="GO" id="GO:0006897">
    <property type="term" value="P:endocytosis"/>
    <property type="evidence" value="ECO:0000318"/>
    <property type="project" value="GO_Central"/>
</dbReference>
<feature type="domain" description="TH1" evidence="14">
    <location>
        <begin position="710"/>
        <end position="907"/>
    </location>
</feature>
<dbReference type="PROSITE" id="PS50002">
    <property type="entry name" value="SH3"/>
    <property type="match status" value="1"/>
</dbReference>
<dbReference type="InterPro" id="IPR036961">
    <property type="entry name" value="Kinesin_motor_dom_sf"/>
</dbReference>
<dbReference type="OMA" id="NDQENQC"/>
<proteinExistence type="inferred from homology"/>
<evidence type="ECO:0000313" key="15">
    <source>
        <dbReference type="EMBL" id="EDQ91894.1"/>
    </source>
</evidence>
<dbReference type="GO" id="GO:0005902">
    <property type="term" value="C:microvillus"/>
    <property type="evidence" value="ECO:0000318"/>
    <property type="project" value="GO_Central"/>
</dbReference>
<name>A9URB1_MONBE</name>
<evidence type="ECO:0000256" key="10">
    <source>
        <dbReference type="PROSITE-ProRule" id="PRU00782"/>
    </source>
</evidence>
<dbReference type="Pfam" id="PF06017">
    <property type="entry name" value="Myosin_TH1"/>
    <property type="match status" value="1"/>
</dbReference>
<dbReference type="SUPFAM" id="SSF52540">
    <property type="entry name" value="P-loop containing nucleoside triphosphate hydrolases"/>
    <property type="match status" value="1"/>
</dbReference>
<dbReference type="InterPro" id="IPR001452">
    <property type="entry name" value="SH3_domain"/>
</dbReference>
<dbReference type="InterPro" id="IPR010926">
    <property type="entry name" value="Myosin_TH1"/>
</dbReference>
<dbReference type="PROSITE" id="PS51757">
    <property type="entry name" value="TH1"/>
    <property type="match status" value="1"/>
</dbReference>
<comment type="similarity">
    <text evidence="1 10">Belongs to the TRAFAC class myosin-kinesin ATPase superfamily. Myosin family.</text>
</comment>
<dbReference type="CDD" id="cd01378">
    <property type="entry name" value="MYSc_Myo1"/>
    <property type="match status" value="1"/>
</dbReference>
<dbReference type="Pfam" id="PF00063">
    <property type="entry name" value="Myosin_head"/>
    <property type="match status" value="1"/>
</dbReference>
<feature type="region of interest" description="Actin-binding" evidence="10">
    <location>
        <begin position="549"/>
        <end position="571"/>
    </location>
</feature>
<keyword evidence="2 9" id="KW-0728">SH3 domain</keyword>
<dbReference type="GO" id="GO:0000146">
    <property type="term" value="F:microfilament motor activity"/>
    <property type="evidence" value="ECO:0000318"/>
    <property type="project" value="GO_Central"/>
</dbReference>
<evidence type="ECO:0000256" key="6">
    <source>
        <dbReference type="ARBA" id="ARBA00023123"/>
    </source>
</evidence>
<evidence type="ECO:0000259" key="13">
    <source>
        <dbReference type="PROSITE" id="PS51456"/>
    </source>
</evidence>
<feature type="domain" description="Myosin motor" evidence="13">
    <location>
        <begin position="1"/>
        <end position="672"/>
    </location>
</feature>
<evidence type="ECO:0000256" key="7">
    <source>
        <dbReference type="ARBA" id="ARBA00023175"/>
    </source>
</evidence>
<evidence type="ECO:0000256" key="3">
    <source>
        <dbReference type="ARBA" id="ARBA00022553"/>
    </source>
</evidence>
<evidence type="ECO:0000256" key="8">
    <source>
        <dbReference type="ARBA" id="ARBA00023203"/>
    </source>
</evidence>
<keyword evidence="5 10" id="KW-0067">ATP-binding</keyword>
<dbReference type="PRINTS" id="PR00193">
    <property type="entry name" value="MYOSINHEAVY"/>
</dbReference>
<keyword evidence="16" id="KW-1185">Reference proteome</keyword>
<dbReference type="EMBL" id="CH991544">
    <property type="protein sequence ID" value="EDQ91894.1"/>
    <property type="molecule type" value="Genomic_DNA"/>
</dbReference>
<feature type="binding site" evidence="10">
    <location>
        <begin position="89"/>
        <end position="96"/>
    </location>
    <ligand>
        <name>ATP</name>
        <dbReference type="ChEBI" id="CHEBI:30616"/>
    </ligand>
</feature>
<dbReference type="SMART" id="SM00326">
    <property type="entry name" value="SH3"/>
    <property type="match status" value="1"/>
</dbReference>
<dbReference type="RefSeq" id="XP_001743180.1">
    <property type="nucleotide sequence ID" value="XM_001743128.1"/>
</dbReference>
<dbReference type="Gene3D" id="1.20.58.530">
    <property type="match status" value="1"/>
</dbReference>
<dbReference type="FunCoup" id="A9URB1">
    <property type="interactions" value="337"/>
</dbReference>
<dbReference type="Pfam" id="PF00018">
    <property type="entry name" value="SH3_1"/>
    <property type="match status" value="1"/>
</dbReference>
<dbReference type="Gene3D" id="1.10.10.820">
    <property type="match status" value="1"/>
</dbReference>
<dbReference type="GO" id="GO:0015629">
    <property type="term" value="C:actin cytoskeleton"/>
    <property type="evidence" value="ECO:0000318"/>
    <property type="project" value="GO_Central"/>
</dbReference>
<protein>
    <submittedName>
        <fullName evidence="15">Uncharacterized protein</fullName>
    </submittedName>
</protein>
<dbReference type="InterPro" id="IPR036028">
    <property type="entry name" value="SH3-like_dom_sf"/>
</dbReference>
<dbReference type="STRING" id="81824.A9URB1"/>
<gene>
    <name evidence="15" type="ORF">MONBRDRAFT_31331</name>
</gene>
<evidence type="ECO:0000259" key="14">
    <source>
        <dbReference type="PROSITE" id="PS51757"/>
    </source>
</evidence>
<dbReference type="FunFam" id="1.20.120.720:FF:000010">
    <property type="entry name" value="Unconventional myosin-Ie"/>
    <property type="match status" value="1"/>
</dbReference>
<dbReference type="Gene3D" id="1.20.120.720">
    <property type="entry name" value="Myosin VI head, motor domain, U50 subdomain"/>
    <property type="match status" value="1"/>
</dbReference>
<dbReference type="KEGG" id="mbr:MONBRDRAFT_31331"/>
<dbReference type="InterPro" id="IPR036072">
    <property type="entry name" value="MYSc_Myo1"/>
</dbReference>
<dbReference type="Proteomes" id="UP000001357">
    <property type="component" value="Unassembled WGS sequence"/>
</dbReference>
<dbReference type="GeneID" id="5888589"/>
<dbReference type="InParanoid" id="A9URB1"/>
<dbReference type="GO" id="GO:0005737">
    <property type="term" value="C:cytoplasm"/>
    <property type="evidence" value="ECO:0000318"/>
    <property type="project" value="GO_Central"/>
</dbReference>
<dbReference type="FunFam" id="1.10.10.820:FF:000001">
    <property type="entry name" value="Myosin heavy chain"/>
    <property type="match status" value="1"/>
</dbReference>
<dbReference type="InterPro" id="IPR001609">
    <property type="entry name" value="Myosin_head_motor_dom-like"/>
</dbReference>
<dbReference type="Gene3D" id="1.20.5.4820">
    <property type="match status" value="1"/>
</dbReference>
<dbReference type="GO" id="GO:0051015">
    <property type="term" value="F:actin filament binding"/>
    <property type="evidence" value="ECO:0000318"/>
    <property type="project" value="GO_Central"/>
</dbReference>